<dbReference type="EMBL" id="CM008970">
    <property type="protein sequence ID" value="PNW78976.1"/>
    <property type="molecule type" value="Genomic_DNA"/>
</dbReference>
<feature type="compositionally biased region" description="Gly residues" evidence="1">
    <location>
        <begin position="1634"/>
        <end position="1643"/>
    </location>
</feature>
<feature type="compositionally biased region" description="Low complexity" evidence="1">
    <location>
        <begin position="1517"/>
        <end position="1534"/>
    </location>
</feature>
<sequence length="1939" mass="208907">MARLELELEAAVLGPDLARFVVDMVVARDVITPFSRELTPTPIERTKQVKDAILKVQRRLYKQGIVEQDTAKATAALSVLKWLAHRLERTEWNEQRPGSWPHYYLRLDKGAEGEPAVSGGLKDGTFRKNLKALALKHLGLAAPPQSPSPPVGGCGGGGAQPPPPPAAAQPAAAGLPPPTGPLDLDTLRNDRNKLREVLDQRRRAEDAAAATVMGTFSRRLMRICESAVGMLQRVAGSEDDDHGALDIARIVRVFEAVRKSTVQLGKDQTFAMLGPHSIGKSTALSVQILRHMDLSAYAADPYPNDLVRLLPALEHMMATYTVGASDEYDEDLLLELATDPAEMLVVNMPPDYAADVAEKEYKRSLGILKRYGEDCKLSGLRTLLPSMLPHGQGTTQVATCYSFYSYGLMVADLMTVEQVQDKASAFIKHLAMVFRQAARDGGAGSAKARWSRMGDNGKPEWYNECVGENDEDADEESEELEDGEVQTVEKIKRMKEAELEVLRDWYLEACGTQLPWDADKTTGIPFIGTDKDKVPVRLARLLRDRRFISCCGPKAPPPAAADQTAAAEEEQQQQQQPKPGCQVLLWLADIQVLLNNLSGIDQYKAAAERIKSCLPTELSGVEDWAHLMAVLKMPVRIFYPSLSLAAVGGLEDLPGAGAEEAHDSVSSQALTDRITTAFLVSSKGLNVDKGTKAVVMQSFVPAMVTTAADNLAAAMQAAAAQPAAAAGGSAAAVAAATSPFRAPLPDRKVVLVHMPEKEILVEGGERASACYLQQRFEAFQKVDKHFIDRNVAAWDKAQQSAARTAWKNWKDKWLEQQAGAAAASLKFGPDERKLVLEKVTRPPSDKYYPLLEYSLSHNPHLCGRLQQVREEAAAASASPSSGGAGATSHQLPSVDELVEYCNSQFVLRQLVAASKGQLDGWVDELLLELDQQEDTDLDLDKLLREYADRPLPPILSKSKRPTREQAEMFTGPAAKASEALVFQLQSRLKERASAWTTAIKHAVPSADILAAAVGAWADKHKTKVADPVTFLQPAHAGRHPDANLYNVLLGLCKGMKDEIAKIERDMKADILEFTNKAANVLTQSAVGYFQDCMGMDNEVRAQMQALLGNKLQDAVQRLLERTLQGKLGTVAETLGRRLRDALTDEMTRMLGKLLRSLEASPDEQAAEEVGSKRPLDGARRPVAKRVKDFLRHSAKGAPGMLRRVSMAVVEAVDSLVGNVLDTVETVAMQPSKKGGAARNARISKKDRGQFQTVMFQVVKYCSDRRHAKNPHAKTTKERLDYYKGLLKALKADVMAMGEELEPVVVLTRQPPVRLLDPGLDQAMLEQDRVTATPLGPSQAAGLEWLFTQMSKRDKPLAAADAGGARACKCNSGAPNKALDTGVLSGLRLRRVGVSPRGDRLCSALLVALTGDKTTPGPQQLRLELRRQAVEASLSLAATNAEFHAAMAAQLTAGGSASADLHQWAFDKEKEGAVVDYPLLQGIVQAMNIRLLIFVAPAATEGTPATTPAPSRQSQQVPATAGTTTTPATGRTTTTAKRRRSAAADAAGAASPDALQSPAAKRPPAPSAPPPPGPHVFLMEPLGPAVNEVLPMFAIALVRSKGKKHRLNHIEAVMPMPPMPTGPGGATSSDAAAVGPGGSSGGSEAGPSNAGDDDQVMTDVLQQPQAAAGEDSGDESSGGGPGMADSDDETDTDTDREGAGGGGGAAAGPNGAEFLTERTVWLVIDQSIENADLNDVRQLVAAVNSSRRGVAGATPVKLLVGVSCSYADYVATWDGTLRCQEPKQKVAEQLHEVFYPAAGGPRVVRRMCSLSSEEIQELMRVPSPGTGQRIQLHESLLVARQILHDNYRRPNARMLLLRHRPLEEELDGGDRSRMVAIAQNFQPTDGAWIHVAPLRSVLPVLRGCGDAAAAALWAWLDARQGAQGQVLSLDRHDYWIKPLE</sequence>
<feature type="compositionally biased region" description="Low complexity" evidence="1">
    <location>
        <begin position="560"/>
        <end position="576"/>
    </location>
</feature>
<feature type="region of interest" description="Disordered" evidence="1">
    <location>
        <begin position="140"/>
        <end position="187"/>
    </location>
</feature>
<dbReference type="KEGG" id="cre:CHLRE_09g396438v5"/>
<dbReference type="GeneID" id="5720334"/>
<protein>
    <submittedName>
        <fullName evidence="2">Uncharacterized protein</fullName>
    </submittedName>
</protein>
<evidence type="ECO:0000256" key="1">
    <source>
        <dbReference type="SAM" id="MobiDB-lite"/>
    </source>
</evidence>
<name>A0A2K3DEL6_CHLRE</name>
<dbReference type="Proteomes" id="UP000006906">
    <property type="component" value="Chromosome 9"/>
</dbReference>
<feature type="region of interest" description="Disordered" evidence="1">
    <location>
        <begin position="1501"/>
        <end position="1575"/>
    </location>
</feature>
<keyword evidence="3" id="KW-1185">Reference proteome</keyword>
<accession>A0A2K3DEL6</accession>
<organism evidence="2 3">
    <name type="scientific">Chlamydomonas reinhardtii</name>
    <name type="common">Chlamydomonas smithii</name>
    <dbReference type="NCBI Taxonomy" id="3055"/>
    <lineage>
        <taxon>Eukaryota</taxon>
        <taxon>Viridiplantae</taxon>
        <taxon>Chlorophyta</taxon>
        <taxon>core chlorophytes</taxon>
        <taxon>Chlorophyceae</taxon>
        <taxon>CS clade</taxon>
        <taxon>Chlamydomonadales</taxon>
        <taxon>Chlamydomonadaceae</taxon>
        <taxon>Chlamydomonas</taxon>
    </lineage>
</organism>
<proteinExistence type="predicted"/>
<dbReference type="OrthoDB" id="10619833at2759"/>
<dbReference type="Gramene" id="PNW78976">
    <property type="protein sequence ID" value="PNW78976"/>
    <property type="gene ID" value="CHLRE_09g396438v5"/>
</dbReference>
<dbReference type="ExpressionAtlas" id="A0A2K3DEL6">
    <property type="expression patterns" value="baseline and differential"/>
</dbReference>
<evidence type="ECO:0000313" key="2">
    <source>
        <dbReference type="EMBL" id="PNW78976.1"/>
    </source>
</evidence>
<dbReference type="RefSeq" id="XP_042921279.1">
    <property type="nucleotide sequence ID" value="XM_043065798.1"/>
</dbReference>
<gene>
    <name evidence="2" type="ORF">CHLRE_09g396438v5</name>
</gene>
<dbReference type="PANTHER" id="PTHR48125:SF12">
    <property type="entry name" value="AT HOOK TRANSCRIPTION FACTOR FAMILY-RELATED"/>
    <property type="match status" value="1"/>
</dbReference>
<dbReference type="PANTHER" id="PTHR48125">
    <property type="entry name" value="LP07818P1"/>
    <property type="match status" value="1"/>
</dbReference>
<feature type="compositionally biased region" description="Pro residues" evidence="1">
    <location>
        <begin position="1560"/>
        <end position="1573"/>
    </location>
</feature>
<feature type="region of interest" description="Disordered" evidence="1">
    <location>
        <begin position="1612"/>
        <end position="1710"/>
    </location>
</feature>
<evidence type="ECO:0000313" key="3">
    <source>
        <dbReference type="Proteomes" id="UP000006906"/>
    </source>
</evidence>
<feature type="region of interest" description="Disordered" evidence="1">
    <location>
        <begin position="1161"/>
        <end position="1180"/>
    </location>
</feature>
<feature type="region of interest" description="Disordered" evidence="1">
    <location>
        <begin position="553"/>
        <end position="576"/>
    </location>
</feature>
<dbReference type="InParanoid" id="A0A2K3DEL6"/>
<feature type="compositionally biased region" description="Low complexity" evidence="1">
    <location>
        <begin position="1542"/>
        <end position="1559"/>
    </location>
</feature>
<feature type="compositionally biased region" description="Basic and acidic residues" evidence="1">
    <location>
        <begin position="1169"/>
        <end position="1180"/>
    </location>
</feature>
<reference evidence="2 3" key="1">
    <citation type="journal article" date="2007" name="Science">
        <title>The Chlamydomonas genome reveals the evolution of key animal and plant functions.</title>
        <authorList>
            <person name="Merchant S.S."/>
            <person name="Prochnik S.E."/>
            <person name="Vallon O."/>
            <person name="Harris E.H."/>
            <person name="Karpowicz S.J."/>
            <person name="Witman G.B."/>
            <person name="Terry A."/>
            <person name="Salamov A."/>
            <person name="Fritz-Laylin L.K."/>
            <person name="Marechal-Drouard L."/>
            <person name="Marshall W.F."/>
            <person name="Qu L.H."/>
            <person name="Nelson D.R."/>
            <person name="Sanderfoot A.A."/>
            <person name="Spalding M.H."/>
            <person name="Kapitonov V.V."/>
            <person name="Ren Q."/>
            <person name="Ferris P."/>
            <person name="Lindquist E."/>
            <person name="Shapiro H."/>
            <person name="Lucas S.M."/>
            <person name="Grimwood J."/>
            <person name="Schmutz J."/>
            <person name="Cardol P."/>
            <person name="Cerutti H."/>
            <person name="Chanfreau G."/>
            <person name="Chen C.L."/>
            <person name="Cognat V."/>
            <person name="Croft M.T."/>
            <person name="Dent R."/>
            <person name="Dutcher S."/>
            <person name="Fernandez E."/>
            <person name="Fukuzawa H."/>
            <person name="Gonzalez-Ballester D."/>
            <person name="Gonzalez-Halphen D."/>
            <person name="Hallmann A."/>
            <person name="Hanikenne M."/>
            <person name="Hippler M."/>
            <person name="Inwood W."/>
            <person name="Jabbari K."/>
            <person name="Kalanon M."/>
            <person name="Kuras R."/>
            <person name="Lefebvre P.A."/>
            <person name="Lemaire S.D."/>
            <person name="Lobanov A.V."/>
            <person name="Lohr M."/>
            <person name="Manuell A."/>
            <person name="Meier I."/>
            <person name="Mets L."/>
            <person name="Mittag M."/>
            <person name="Mittelmeier T."/>
            <person name="Moroney J.V."/>
            <person name="Moseley J."/>
            <person name="Napoli C."/>
            <person name="Nedelcu A.M."/>
            <person name="Niyogi K."/>
            <person name="Novoselov S.V."/>
            <person name="Paulsen I.T."/>
            <person name="Pazour G."/>
            <person name="Purton S."/>
            <person name="Ral J.P."/>
            <person name="Riano-Pachon D.M."/>
            <person name="Riekhof W."/>
            <person name="Rymarquis L."/>
            <person name="Schroda M."/>
            <person name="Stern D."/>
            <person name="Umen J."/>
            <person name="Willows R."/>
            <person name="Wilson N."/>
            <person name="Zimmer S.L."/>
            <person name="Allmer J."/>
            <person name="Balk J."/>
            <person name="Bisova K."/>
            <person name="Chen C.J."/>
            <person name="Elias M."/>
            <person name="Gendler K."/>
            <person name="Hauser C."/>
            <person name="Lamb M.R."/>
            <person name="Ledford H."/>
            <person name="Long J.C."/>
            <person name="Minagawa J."/>
            <person name="Page M.D."/>
            <person name="Pan J."/>
            <person name="Pootakham W."/>
            <person name="Roje S."/>
            <person name="Rose A."/>
            <person name="Stahlberg E."/>
            <person name="Terauchi A.M."/>
            <person name="Yang P."/>
            <person name="Ball S."/>
            <person name="Bowler C."/>
            <person name="Dieckmann C.L."/>
            <person name="Gladyshev V.N."/>
            <person name="Green P."/>
            <person name="Jorgensen R."/>
            <person name="Mayfield S."/>
            <person name="Mueller-Roeber B."/>
            <person name="Rajamani S."/>
            <person name="Sayre R.T."/>
            <person name="Brokstein P."/>
            <person name="Dubchak I."/>
            <person name="Goodstein D."/>
            <person name="Hornick L."/>
            <person name="Huang Y.W."/>
            <person name="Jhaveri J."/>
            <person name="Luo Y."/>
            <person name="Martinez D."/>
            <person name="Ngau W.C."/>
            <person name="Otillar B."/>
            <person name="Poliakov A."/>
            <person name="Porter A."/>
            <person name="Szajkowski L."/>
            <person name="Werner G."/>
            <person name="Zhou K."/>
            <person name="Grigoriev I.V."/>
            <person name="Rokhsar D.S."/>
            <person name="Grossman A.R."/>
        </authorList>
    </citation>
    <scope>NUCLEOTIDE SEQUENCE [LARGE SCALE GENOMIC DNA]</scope>
    <source>
        <strain evidence="3">CC-503</strain>
    </source>
</reference>